<gene>
    <name evidence="4" type="ORF">ZIOFF_047491</name>
</gene>
<keyword evidence="3" id="KW-0812">Transmembrane</keyword>
<evidence type="ECO:0000313" key="4">
    <source>
        <dbReference type="EMBL" id="KAG6492528.1"/>
    </source>
</evidence>
<feature type="compositionally biased region" description="Basic residues" evidence="2">
    <location>
        <begin position="1"/>
        <end position="14"/>
    </location>
</feature>
<feature type="transmembrane region" description="Helical" evidence="3">
    <location>
        <begin position="185"/>
        <end position="202"/>
    </location>
</feature>
<dbReference type="PANTHER" id="PTHR33427:SF3">
    <property type="entry name" value="HNH ENDONUCLEASE"/>
    <property type="match status" value="1"/>
</dbReference>
<comment type="caution">
    <text evidence="4">The sequence shown here is derived from an EMBL/GenBank/DDBJ whole genome shotgun (WGS) entry which is preliminary data.</text>
</comment>
<proteinExistence type="predicted"/>
<evidence type="ECO:0000256" key="2">
    <source>
        <dbReference type="SAM" id="MobiDB-lite"/>
    </source>
</evidence>
<feature type="compositionally biased region" description="Polar residues" evidence="2">
    <location>
        <begin position="16"/>
        <end position="25"/>
    </location>
</feature>
<dbReference type="InterPro" id="IPR008811">
    <property type="entry name" value="Glycosyl_hydrolases_36"/>
</dbReference>
<keyword evidence="3" id="KW-1133">Transmembrane helix</keyword>
<dbReference type="Proteomes" id="UP000734854">
    <property type="component" value="Unassembled WGS sequence"/>
</dbReference>
<protein>
    <submittedName>
        <fullName evidence="4">Uncharacterized protein</fullName>
    </submittedName>
</protein>
<evidence type="ECO:0000313" key="5">
    <source>
        <dbReference type="Proteomes" id="UP000734854"/>
    </source>
</evidence>
<sequence>MSRRKPTASSRRHAASTDSLGSVDSSGVEPIPRSFSRRTSSRASVSRFLDAPSGFLVEEGDQAESRDILDGGFGSFLTNPRSFPYGVKQQCWDKAEKVKGRDPDRWRRDALGNIVFRKLVGCPGCLCHDYDHIIPYSKGCNLAVHDHTFLLDVFSNVTLMSSFGGGSGSGYFVGFSSNTAKTRHVVSLGCLLGIRFMGIFWFKGINDIRLAKKASMFLDQAGASFNVSQVNYTSQVEAMSSEKLPFILLVIFNIDPRIDDVESLILYVGLIAPYEKISPKESLRGRRGFSLPP</sequence>
<dbReference type="AlphaFoldDB" id="A0A8J5KVS6"/>
<name>A0A8J5KVS6_ZINOF</name>
<keyword evidence="3" id="KW-0472">Membrane</keyword>
<evidence type="ECO:0000256" key="3">
    <source>
        <dbReference type="SAM" id="Phobius"/>
    </source>
</evidence>
<dbReference type="EMBL" id="JACMSC010000013">
    <property type="protein sequence ID" value="KAG6492528.1"/>
    <property type="molecule type" value="Genomic_DNA"/>
</dbReference>
<organism evidence="4 5">
    <name type="scientific">Zingiber officinale</name>
    <name type="common">Ginger</name>
    <name type="synonym">Amomum zingiber</name>
    <dbReference type="NCBI Taxonomy" id="94328"/>
    <lineage>
        <taxon>Eukaryota</taxon>
        <taxon>Viridiplantae</taxon>
        <taxon>Streptophyta</taxon>
        <taxon>Embryophyta</taxon>
        <taxon>Tracheophyta</taxon>
        <taxon>Spermatophyta</taxon>
        <taxon>Magnoliopsida</taxon>
        <taxon>Liliopsida</taxon>
        <taxon>Zingiberales</taxon>
        <taxon>Zingiberaceae</taxon>
        <taxon>Zingiber</taxon>
    </lineage>
</organism>
<accession>A0A8J5KVS6</accession>
<reference evidence="4 5" key="1">
    <citation type="submission" date="2020-08" db="EMBL/GenBank/DDBJ databases">
        <title>Plant Genome Project.</title>
        <authorList>
            <person name="Zhang R.-G."/>
        </authorList>
    </citation>
    <scope>NUCLEOTIDE SEQUENCE [LARGE SCALE GENOMIC DNA]</scope>
    <source>
        <tissue evidence="4">Rhizome</tissue>
    </source>
</reference>
<dbReference type="Pfam" id="PF05691">
    <property type="entry name" value="Raffinose_syn"/>
    <property type="match status" value="1"/>
</dbReference>
<feature type="region of interest" description="Disordered" evidence="2">
    <location>
        <begin position="1"/>
        <end position="41"/>
    </location>
</feature>
<keyword evidence="5" id="KW-1185">Reference proteome</keyword>
<keyword evidence="1" id="KW-0119">Carbohydrate metabolism</keyword>
<evidence type="ECO:0000256" key="1">
    <source>
        <dbReference type="ARBA" id="ARBA00023277"/>
    </source>
</evidence>
<dbReference type="PANTHER" id="PTHR33427">
    <property type="entry name" value="HNH ENDONUCLEASE"/>
    <property type="match status" value="1"/>
</dbReference>